<keyword evidence="2" id="KW-1185">Reference proteome</keyword>
<evidence type="ECO:0000313" key="2">
    <source>
        <dbReference type="Proteomes" id="UP000624419"/>
    </source>
</evidence>
<dbReference type="EMBL" id="JABBXD010000015">
    <property type="protein sequence ID" value="MBD3587550.1"/>
    <property type="molecule type" value="Genomic_DNA"/>
</dbReference>
<organism evidence="1 2">
    <name type="scientific">Salinimonas profundi</name>
    <dbReference type="NCBI Taxonomy" id="2729140"/>
    <lineage>
        <taxon>Bacteria</taxon>
        <taxon>Pseudomonadati</taxon>
        <taxon>Pseudomonadota</taxon>
        <taxon>Gammaproteobacteria</taxon>
        <taxon>Alteromonadales</taxon>
        <taxon>Alteromonadaceae</taxon>
        <taxon>Alteromonas/Salinimonas group</taxon>
        <taxon>Salinimonas</taxon>
    </lineage>
</organism>
<reference evidence="1 2" key="1">
    <citation type="submission" date="2020-04" db="EMBL/GenBank/DDBJ databases">
        <title>Salinimonas sp. HHU 13199.</title>
        <authorList>
            <person name="Cui X."/>
            <person name="Zhang D."/>
        </authorList>
    </citation>
    <scope>NUCLEOTIDE SEQUENCE [LARGE SCALE GENOMIC DNA]</scope>
    <source>
        <strain evidence="1 2">HHU 13199</strain>
    </source>
</reference>
<dbReference type="Proteomes" id="UP000624419">
    <property type="component" value="Unassembled WGS sequence"/>
</dbReference>
<comment type="caution">
    <text evidence="1">The sequence shown here is derived from an EMBL/GenBank/DDBJ whole genome shotgun (WGS) entry which is preliminary data.</text>
</comment>
<sequence length="51" mass="6016">MMHRAFNSDIAEQVKHHAQLEFNFLRRDFCDVSEAFGFRQLFGKVASEVVR</sequence>
<proteinExistence type="predicted"/>
<dbReference type="RefSeq" id="WP_191026604.1">
    <property type="nucleotide sequence ID" value="NZ_JABBXD010000015.1"/>
</dbReference>
<protein>
    <submittedName>
        <fullName evidence="1">Uncharacterized protein</fullName>
    </submittedName>
</protein>
<gene>
    <name evidence="1" type="ORF">HHX48_17565</name>
</gene>
<evidence type="ECO:0000313" key="1">
    <source>
        <dbReference type="EMBL" id="MBD3587550.1"/>
    </source>
</evidence>
<accession>A0ABR8LQH2</accession>
<name>A0ABR8LQH2_9ALTE</name>